<feature type="transmembrane region" description="Helical" evidence="1">
    <location>
        <begin position="50"/>
        <end position="71"/>
    </location>
</feature>
<evidence type="ECO:0000256" key="1">
    <source>
        <dbReference type="SAM" id="Phobius"/>
    </source>
</evidence>
<feature type="transmembrane region" description="Helical" evidence="1">
    <location>
        <begin position="6"/>
        <end position="22"/>
    </location>
</feature>
<organism evidence="2 3">
    <name type="scientific">Petrolisthes manimaculis</name>
    <dbReference type="NCBI Taxonomy" id="1843537"/>
    <lineage>
        <taxon>Eukaryota</taxon>
        <taxon>Metazoa</taxon>
        <taxon>Ecdysozoa</taxon>
        <taxon>Arthropoda</taxon>
        <taxon>Crustacea</taxon>
        <taxon>Multicrustacea</taxon>
        <taxon>Malacostraca</taxon>
        <taxon>Eumalacostraca</taxon>
        <taxon>Eucarida</taxon>
        <taxon>Decapoda</taxon>
        <taxon>Pleocyemata</taxon>
        <taxon>Anomura</taxon>
        <taxon>Galatheoidea</taxon>
        <taxon>Porcellanidae</taxon>
        <taxon>Petrolisthes</taxon>
    </lineage>
</organism>
<keyword evidence="1" id="KW-1133">Transmembrane helix</keyword>
<keyword evidence="3" id="KW-1185">Reference proteome</keyword>
<keyword evidence="1" id="KW-0812">Transmembrane</keyword>
<dbReference type="AlphaFoldDB" id="A0AAE1NGX2"/>
<dbReference type="EMBL" id="JAWZYT010006063">
    <property type="protein sequence ID" value="KAK4288925.1"/>
    <property type="molecule type" value="Genomic_DNA"/>
</dbReference>
<gene>
    <name evidence="2" type="ORF">Pmani_038077</name>
</gene>
<keyword evidence="1" id="KW-0472">Membrane</keyword>
<evidence type="ECO:0000313" key="3">
    <source>
        <dbReference type="Proteomes" id="UP001292094"/>
    </source>
</evidence>
<evidence type="ECO:0000313" key="2">
    <source>
        <dbReference type="EMBL" id="KAK4288925.1"/>
    </source>
</evidence>
<sequence length="110" mass="12164">MMSIFLVLPIVAGLILAVLLCFKISKKSKKTRASAAHTTFIRRHVVEAKLIAIVVVILLCTGLEKYIYYLLQESLTLQQQRDHSWRVGVSAFPGLSFIAPDLPLLSSVPG</sequence>
<comment type="caution">
    <text evidence="2">The sequence shown here is derived from an EMBL/GenBank/DDBJ whole genome shotgun (WGS) entry which is preliminary data.</text>
</comment>
<protein>
    <submittedName>
        <fullName evidence="2">Uncharacterized protein</fullName>
    </submittedName>
</protein>
<name>A0AAE1NGX2_9EUCA</name>
<accession>A0AAE1NGX2</accession>
<dbReference type="Proteomes" id="UP001292094">
    <property type="component" value="Unassembled WGS sequence"/>
</dbReference>
<proteinExistence type="predicted"/>
<reference evidence="2" key="1">
    <citation type="submission" date="2023-11" db="EMBL/GenBank/DDBJ databases">
        <title>Genome assemblies of two species of porcelain crab, Petrolisthes cinctipes and Petrolisthes manimaculis (Anomura: Porcellanidae).</title>
        <authorList>
            <person name="Angst P."/>
        </authorList>
    </citation>
    <scope>NUCLEOTIDE SEQUENCE</scope>
    <source>
        <strain evidence="2">PB745_02</strain>
        <tissue evidence="2">Gill</tissue>
    </source>
</reference>